<keyword evidence="5" id="KW-1185">Reference proteome</keyword>
<dbReference type="RefSeq" id="WP_113615905.1">
    <property type="nucleotide sequence ID" value="NZ_QFFJ01000001.1"/>
</dbReference>
<protein>
    <submittedName>
        <fullName evidence="4">Peptidase</fullName>
    </submittedName>
</protein>
<dbReference type="GO" id="GO:0005886">
    <property type="term" value="C:plasma membrane"/>
    <property type="evidence" value="ECO:0007669"/>
    <property type="project" value="InterPro"/>
</dbReference>
<dbReference type="Gene3D" id="3.30.479.30">
    <property type="entry name" value="Band 7 domain"/>
    <property type="match status" value="1"/>
</dbReference>
<comment type="similarity">
    <text evidence="2">Belongs to the band 7/mec-2 family.</text>
</comment>
<dbReference type="PANTHER" id="PTHR10264">
    <property type="entry name" value="BAND 7 PROTEIN-RELATED"/>
    <property type="match status" value="1"/>
</dbReference>
<sequence length="364" mass="41762">MKRVIINAYEIGLVFKRGVYQRMLTEGSYWLFGEQAEVYNINQPFNAPVELNILLLDKALADSLQVIEVKETEIVLMYQNGLLKQVLTTGRYTFWKSLIEHKFVKADTSKINITENINRATLNHKLVQPYVRTITVENYEKAVLLIDGKYEMILSQGVYHWWKNDISIMVSKVDIRQRQLEINGQEILTKDKAALRINAWAQYKVNDIEKAVLENKDYEKQLYVLFQLALREYIAGLGFDELLEKKDTLSGFILDAVSKGAEDLGTAVASFGIRDIILPGDVKDIMNQVLVAEKKAQANIIMRREETASTRSLLNTAKLMEDNPMLFKLKEMEYVEKIAEKINNISVSGNGVLIDQLRQIFISK</sequence>
<comment type="subcellular location">
    <subcellularLocation>
        <location evidence="1">Membrane</location>
        <topology evidence="1">Single-pass membrane protein</topology>
    </subcellularLocation>
</comment>
<dbReference type="InterPro" id="IPR001107">
    <property type="entry name" value="Band_7"/>
</dbReference>
<feature type="domain" description="Band 7" evidence="3">
    <location>
        <begin position="128"/>
        <end position="290"/>
    </location>
</feature>
<reference evidence="4 5" key="1">
    <citation type="submission" date="2018-05" db="EMBL/GenBank/DDBJ databases">
        <title>Chitinophaga sp. K3CV102501T nov., isolated from isolated from a monsoon evergreen broad-leaved forest soil.</title>
        <authorList>
            <person name="Lv Y."/>
        </authorList>
    </citation>
    <scope>NUCLEOTIDE SEQUENCE [LARGE SCALE GENOMIC DNA]</scope>
    <source>
        <strain evidence="4 5">GDMCC 1.1325</strain>
    </source>
</reference>
<dbReference type="SMART" id="SM00244">
    <property type="entry name" value="PHB"/>
    <property type="match status" value="1"/>
</dbReference>
<dbReference type="EMBL" id="QFFJ01000001">
    <property type="protein sequence ID" value="RBL93308.1"/>
    <property type="molecule type" value="Genomic_DNA"/>
</dbReference>
<dbReference type="PANTHER" id="PTHR10264:SF83">
    <property type="entry name" value="BLL5629 PROTEIN"/>
    <property type="match status" value="1"/>
</dbReference>
<gene>
    <name evidence="4" type="ORF">DF182_12320</name>
</gene>
<dbReference type="SUPFAM" id="SSF117892">
    <property type="entry name" value="Band 7/SPFH domain"/>
    <property type="match status" value="1"/>
</dbReference>
<proteinExistence type="inferred from homology"/>
<evidence type="ECO:0000313" key="4">
    <source>
        <dbReference type="EMBL" id="RBL93308.1"/>
    </source>
</evidence>
<dbReference type="Pfam" id="PF01145">
    <property type="entry name" value="Band_7"/>
    <property type="match status" value="1"/>
</dbReference>
<comment type="caution">
    <text evidence="4">The sequence shown here is derived from an EMBL/GenBank/DDBJ whole genome shotgun (WGS) entry which is preliminary data.</text>
</comment>
<dbReference type="OrthoDB" id="5501731at2"/>
<evidence type="ECO:0000256" key="1">
    <source>
        <dbReference type="ARBA" id="ARBA00004167"/>
    </source>
</evidence>
<accession>A0A365Y4Q1</accession>
<evidence type="ECO:0000259" key="3">
    <source>
        <dbReference type="SMART" id="SM00244"/>
    </source>
</evidence>
<evidence type="ECO:0000256" key="2">
    <source>
        <dbReference type="ARBA" id="ARBA00008164"/>
    </source>
</evidence>
<dbReference type="InterPro" id="IPR036013">
    <property type="entry name" value="Band_7/SPFH_dom_sf"/>
</dbReference>
<dbReference type="CDD" id="cd13438">
    <property type="entry name" value="SPFH_eoslipins_u2"/>
    <property type="match status" value="1"/>
</dbReference>
<dbReference type="InterPro" id="IPR043202">
    <property type="entry name" value="Band-7_stomatin-like"/>
</dbReference>
<dbReference type="Proteomes" id="UP000253410">
    <property type="component" value="Unassembled WGS sequence"/>
</dbReference>
<dbReference type="AlphaFoldDB" id="A0A365Y4Q1"/>
<evidence type="ECO:0000313" key="5">
    <source>
        <dbReference type="Proteomes" id="UP000253410"/>
    </source>
</evidence>
<name>A0A365Y4Q1_9BACT</name>
<organism evidence="4 5">
    <name type="scientific">Chitinophaga flava</name>
    <dbReference type="NCBI Taxonomy" id="2259036"/>
    <lineage>
        <taxon>Bacteria</taxon>
        <taxon>Pseudomonadati</taxon>
        <taxon>Bacteroidota</taxon>
        <taxon>Chitinophagia</taxon>
        <taxon>Chitinophagales</taxon>
        <taxon>Chitinophagaceae</taxon>
        <taxon>Chitinophaga</taxon>
    </lineage>
</organism>